<evidence type="ECO:0000256" key="1">
    <source>
        <dbReference type="SAM" id="MobiDB-lite"/>
    </source>
</evidence>
<dbReference type="EMBL" id="CAFABE010000072">
    <property type="protein sequence ID" value="CAB4832395.1"/>
    <property type="molecule type" value="Genomic_DNA"/>
</dbReference>
<dbReference type="EMBL" id="CAFBPM010000012">
    <property type="protein sequence ID" value="CAB5026663.1"/>
    <property type="molecule type" value="Genomic_DNA"/>
</dbReference>
<evidence type="ECO:0000313" key="4">
    <source>
        <dbReference type="EMBL" id="CAB5026663.1"/>
    </source>
</evidence>
<gene>
    <name evidence="2" type="ORF">UFOPK3164_01327</name>
    <name evidence="3" type="ORF">UFOPK3427_00123</name>
    <name evidence="4" type="ORF">UFOPK4112_01272</name>
</gene>
<reference evidence="2" key="1">
    <citation type="submission" date="2020-05" db="EMBL/GenBank/DDBJ databases">
        <authorList>
            <person name="Chiriac C."/>
            <person name="Salcher M."/>
            <person name="Ghai R."/>
            <person name="Kavagutti S V."/>
        </authorList>
    </citation>
    <scope>NUCLEOTIDE SEQUENCE</scope>
</reference>
<evidence type="ECO:0000313" key="3">
    <source>
        <dbReference type="EMBL" id="CAB4860009.1"/>
    </source>
</evidence>
<accession>A0A6J7AHZ6</accession>
<dbReference type="AlphaFoldDB" id="A0A6J7AHZ6"/>
<feature type="region of interest" description="Disordered" evidence="1">
    <location>
        <begin position="216"/>
        <end position="237"/>
    </location>
</feature>
<evidence type="ECO:0000313" key="2">
    <source>
        <dbReference type="EMBL" id="CAB4832395.1"/>
    </source>
</evidence>
<sequence length="237" mass="25777">MFETFKANRALAKEKRLQTTALARAQKELVDWHAQREQAQLLVDTALAEGSAPEGLMIHRGELGYATLTNCSLIEERKGAGHYAGGSAGVSVPIGKIGGRSIRYRVGATRGHYVSGPSLPTPIATGTMYVTNQRIVFLSDTQTRECRYDKLVGMTRDDKAGILTLSVSNRQHPIVIGYGKDVAPWADFHIDLGLAHYRGDIDQMVSQLQDRVKELDATKPVNPDPVPPTSLGQAPTA</sequence>
<organism evidence="2">
    <name type="scientific">freshwater metagenome</name>
    <dbReference type="NCBI Taxonomy" id="449393"/>
    <lineage>
        <taxon>unclassified sequences</taxon>
        <taxon>metagenomes</taxon>
        <taxon>ecological metagenomes</taxon>
    </lineage>
</organism>
<dbReference type="EMBL" id="CAFBLT010000001">
    <property type="protein sequence ID" value="CAB4860009.1"/>
    <property type="molecule type" value="Genomic_DNA"/>
</dbReference>
<name>A0A6J7AHZ6_9ZZZZ</name>
<protein>
    <submittedName>
        <fullName evidence="2">Unannotated protein</fullName>
    </submittedName>
</protein>
<proteinExistence type="predicted"/>